<dbReference type="AlphaFoldDB" id="A0A5Q0TGE6"/>
<dbReference type="PANTHER" id="PTHR35602:SF3">
    <property type="entry name" value="ESTERASE YQIA"/>
    <property type="match status" value="1"/>
</dbReference>
<dbReference type="Proteomes" id="UP000348942">
    <property type="component" value="Chromosome 1"/>
</dbReference>
<sequence>MLLYLHGFNSSPLSLKANIMQSYCQQHRPDIKLVIPQLPNFPAQAAEYLSNLVQQYSSEYQIGLVGSSLGGYLSTWLNHHYGFRAVVVNPAVRPYELLSGFLGPQVNPYTQQNYVLEAKHIQELKALEIEVLSSAQDFWVLLQTQDEVLDYQQAVTKYVSSKVTVEEGGDHSFVDFERYPEQIIKFLQL</sequence>
<name>A0A5Q0TGE6_9VIBR</name>
<evidence type="ECO:0000313" key="1">
    <source>
        <dbReference type="EMBL" id="QGA65970.1"/>
    </source>
</evidence>
<dbReference type="RefSeq" id="WP_153448107.1">
    <property type="nucleotide sequence ID" value="NZ_CP045699.1"/>
</dbReference>
<reference evidence="1 2" key="1">
    <citation type="submission" date="2019-10" db="EMBL/GenBank/DDBJ databases">
        <title>Vibrio sp. nov., isolated from Coralline algae surface.</title>
        <authorList>
            <person name="Geng Y."/>
            <person name="Zhang X."/>
        </authorList>
    </citation>
    <scope>NUCLEOTIDE SEQUENCE [LARGE SCALE GENOMIC DNA]</scope>
    <source>
        <strain evidence="1 2">SM1977</strain>
    </source>
</reference>
<dbReference type="Pfam" id="PF05728">
    <property type="entry name" value="UPF0227"/>
    <property type="match status" value="1"/>
</dbReference>
<gene>
    <name evidence="1" type="primary">yqiA</name>
    <name evidence="1" type="ORF">GFB47_01830</name>
</gene>
<proteinExistence type="predicted"/>
<dbReference type="EMBL" id="CP045699">
    <property type="protein sequence ID" value="QGA65970.1"/>
    <property type="molecule type" value="Genomic_DNA"/>
</dbReference>
<dbReference type="Gene3D" id="3.40.50.1820">
    <property type="entry name" value="alpha/beta hydrolase"/>
    <property type="match status" value="1"/>
</dbReference>
<dbReference type="InterPro" id="IPR029058">
    <property type="entry name" value="AB_hydrolase_fold"/>
</dbReference>
<dbReference type="PANTHER" id="PTHR35602">
    <property type="entry name" value="ESTERASE YQIA-RELATED"/>
    <property type="match status" value="1"/>
</dbReference>
<organism evidence="1 2">
    <name type="scientific">Vibrio algicola</name>
    <dbReference type="NCBI Taxonomy" id="2662262"/>
    <lineage>
        <taxon>Bacteria</taxon>
        <taxon>Pseudomonadati</taxon>
        <taxon>Pseudomonadota</taxon>
        <taxon>Gammaproteobacteria</taxon>
        <taxon>Vibrionales</taxon>
        <taxon>Vibrionaceae</taxon>
        <taxon>Vibrio</taxon>
    </lineage>
</organism>
<dbReference type="SUPFAM" id="SSF53474">
    <property type="entry name" value="alpha/beta-Hydrolases"/>
    <property type="match status" value="1"/>
</dbReference>
<evidence type="ECO:0000313" key="2">
    <source>
        <dbReference type="Proteomes" id="UP000348942"/>
    </source>
</evidence>
<accession>A0A5Q0TGE6</accession>
<dbReference type="InterPro" id="IPR008886">
    <property type="entry name" value="UPF0227/Esterase_YqiA"/>
</dbReference>
<dbReference type="NCBIfam" id="NF008291">
    <property type="entry name" value="PRK11071.1"/>
    <property type="match status" value="1"/>
</dbReference>
<keyword evidence="2" id="KW-1185">Reference proteome</keyword>
<protein>
    <submittedName>
        <fullName evidence="1">Esterase YqiA</fullName>
    </submittedName>
</protein>